<evidence type="ECO:0000256" key="1">
    <source>
        <dbReference type="SAM" id="Phobius"/>
    </source>
</evidence>
<dbReference type="AlphaFoldDB" id="A0A0L8GTD4"/>
<gene>
    <name evidence="2" type="ORF">OCBIM_22028778mg</name>
</gene>
<protein>
    <submittedName>
        <fullName evidence="2">Uncharacterized protein</fullName>
    </submittedName>
</protein>
<evidence type="ECO:0000313" key="2">
    <source>
        <dbReference type="EMBL" id="KOF79885.1"/>
    </source>
</evidence>
<dbReference type="EMBL" id="KQ420580">
    <property type="protein sequence ID" value="KOF79885.1"/>
    <property type="molecule type" value="Genomic_DNA"/>
</dbReference>
<sequence>MIKITNKIVISLSKKKKIKLKMSILQRVIGTTGINPFFLTFFFLPLIIYTTFVCHGLKEKFSLYFYEMFF</sequence>
<keyword evidence="1" id="KW-1133">Transmembrane helix</keyword>
<accession>A0A0L8GTD4</accession>
<reference evidence="2" key="1">
    <citation type="submission" date="2015-07" db="EMBL/GenBank/DDBJ databases">
        <title>MeaNS - Measles Nucleotide Surveillance Program.</title>
        <authorList>
            <person name="Tran T."/>
            <person name="Druce J."/>
        </authorList>
    </citation>
    <scope>NUCLEOTIDE SEQUENCE</scope>
    <source>
        <strain evidence="2">UCB-OBI-ISO-001</strain>
        <tissue evidence="2">Gonad</tissue>
    </source>
</reference>
<feature type="transmembrane region" description="Helical" evidence="1">
    <location>
        <begin position="24"/>
        <end position="48"/>
    </location>
</feature>
<organism evidence="2">
    <name type="scientific">Octopus bimaculoides</name>
    <name type="common">California two-spotted octopus</name>
    <dbReference type="NCBI Taxonomy" id="37653"/>
    <lineage>
        <taxon>Eukaryota</taxon>
        <taxon>Metazoa</taxon>
        <taxon>Spiralia</taxon>
        <taxon>Lophotrochozoa</taxon>
        <taxon>Mollusca</taxon>
        <taxon>Cephalopoda</taxon>
        <taxon>Coleoidea</taxon>
        <taxon>Octopodiformes</taxon>
        <taxon>Octopoda</taxon>
        <taxon>Incirrata</taxon>
        <taxon>Octopodidae</taxon>
        <taxon>Octopus</taxon>
    </lineage>
</organism>
<keyword evidence="1" id="KW-0812">Transmembrane</keyword>
<proteinExistence type="predicted"/>
<keyword evidence="1" id="KW-0472">Membrane</keyword>
<name>A0A0L8GTD4_OCTBM</name>